<evidence type="ECO:0000259" key="2">
    <source>
        <dbReference type="Pfam" id="PF14285"/>
    </source>
</evidence>
<gene>
    <name evidence="3" type="ordered locus">TEPIRE1_1660</name>
</gene>
<dbReference type="KEGG" id="tep:TepRe1_1546"/>
<dbReference type="InterPro" id="IPR025377">
    <property type="entry name" value="DUF4367"/>
</dbReference>
<evidence type="ECO:0000256" key="1">
    <source>
        <dbReference type="SAM" id="Phobius"/>
    </source>
</evidence>
<name>F4LW23_TEPAE</name>
<dbReference type="RefSeq" id="WP_013778614.1">
    <property type="nucleotide sequence ID" value="NC_015519.1"/>
</dbReference>
<keyword evidence="1" id="KW-0472">Membrane</keyword>
<keyword evidence="1" id="KW-0812">Transmembrane</keyword>
<protein>
    <recommendedName>
        <fullName evidence="2">DUF4367 domain-containing protein</fullName>
    </recommendedName>
</protein>
<organism evidence="3 4">
    <name type="scientific">Tepidanaerobacter acetatoxydans (strain DSM 21804 / JCM 16047 / Re1)</name>
    <dbReference type="NCBI Taxonomy" id="1209989"/>
    <lineage>
        <taxon>Bacteria</taxon>
        <taxon>Bacillati</taxon>
        <taxon>Bacillota</taxon>
        <taxon>Clostridia</taxon>
        <taxon>Thermosediminibacterales</taxon>
        <taxon>Tepidanaerobacteraceae</taxon>
        <taxon>Tepidanaerobacter</taxon>
    </lineage>
</organism>
<feature type="transmembrane region" description="Helical" evidence="1">
    <location>
        <begin position="56"/>
        <end position="74"/>
    </location>
</feature>
<dbReference type="EMBL" id="HF563609">
    <property type="protein sequence ID" value="CDI40774.1"/>
    <property type="molecule type" value="Genomic_DNA"/>
</dbReference>
<evidence type="ECO:0000313" key="4">
    <source>
        <dbReference type="Proteomes" id="UP000010802"/>
    </source>
</evidence>
<proteinExistence type="predicted"/>
<dbReference type="Proteomes" id="UP000010802">
    <property type="component" value="Chromosome"/>
</dbReference>
<sequence length="257" mass="28918">MKPNELNLESLIQEIFQEDAENVIVPPPQHIWEKISSDRQTAKTIRRSSLHQRFSTSKAIACFVISVLFIGLFISNQPAIAINSNILKTVVDFFSSPETTGSVNVSISKNTLPDSDAPLPPPDWPLDTGEKVVTLEQARSEAAFNFIMPSYLPKGVSLDIITVLNEFRVNQYYRSDKNRLVIEQHYFSGGFASSYYFSSSKVKKVNINGTEATLITQNNPYTGQNQIHILWCIDDIEFNLKTDLSEKDALKVARSIK</sequence>
<accession>F4LW23</accession>
<keyword evidence="4" id="KW-1185">Reference proteome</keyword>
<feature type="domain" description="DUF4367" evidence="2">
    <location>
        <begin position="149"/>
        <end position="256"/>
    </location>
</feature>
<dbReference type="Pfam" id="PF14285">
    <property type="entry name" value="DUF4367"/>
    <property type="match status" value="1"/>
</dbReference>
<dbReference type="STRING" id="1209989.TepRe1_1546"/>
<dbReference type="OrthoDB" id="9785380at2"/>
<dbReference type="AlphaFoldDB" id="F4LW23"/>
<reference evidence="4" key="1">
    <citation type="journal article" date="2013" name="Genome Announc.">
        <title>First genome sequence of a syntrophic acetate-oxidizing bacterium, Tepidanaerobacter acetatoxydans strain Re1.</title>
        <authorList>
            <person name="Manzoor S."/>
            <person name="Bongcam-Rudloff E."/>
            <person name="Schnurer A."/>
            <person name="Muller B."/>
        </authorList>
    </citation>
    <scope>NUCLEOTIDE SEQUENCE [LARGE SCALE GENOMIC DNA]</scope>
    <source>
        <strain evidence="4">Re1</strain>
    </source>
</reference>
<dbReference type="KEGG" id="tae:TepiRe1_1660"/>
<dbReference type="eggNOG" id="ENOG5030JW4">
    <property type="taxonomic scope" value="Bacteria"/>
</dbReference>
<dbReference type="HOGENOM" id="CLU_1081542_0_0_9"/>
<keyword evidence="1" id="KW-1133">Transmembrane helix</keyword>
<evidence type="ECO:0000313" key="3">
    <source>
        <dbReference type="EMBL" id="CDI40774.1"/>
    </source>
</evidence>